<dbReference type="PANTHER" id="PTHR39428:SF3">
    <property type="entry name" value="DEAZAFLAVIN-DEPENDENT NITROREDUCTASE"/>
    <property type="match status" value="1"/>
</dbReference>
<proteinExistence type="inferred from homology"/>
<comment type="similarity">
    <text evidence="1">Belongs to the F420H(2)-dependent quinone reductase family.</text>
</comment>
<dbReference type="SUPFAM" id="SSF50475">
    <property type="entry name" value="FMN-binding split barrel"/>
    <property type="match status" value="1"/>
</dbReference>
<dbReference type="NCBIfam" id="TIGR00026">
    <property type="entry name" value="hi_GC_TIGR00026"/>
    <property type="match status" value="1"/>
</dbReference>
<dbReference type="InterPro" id="IPR004378">
    <property type="entry name" value="F420H2_quin_Rdtase"/>
</dbReference>
<reference evidence="4" key="1">
    <citation type="journal article" date="2019" name="Int. J. Syst. Evol. Microbiol.">
        <title>The Global Catalogue of Microorganisms (GCM) 10K type strain sequencing project: providing services to taxonomists for standard genome sequencing and annotation.</title>
        <authorList>
            <consortium name="The Broad Institute Genomics Platform"/>
            <consortium name="The Broad Institute Genome Sequencing Center for Infectious Disease"/>
            <person name="Wu L."/>
            <person name="Ma J."/>
        </authorList>
    </citation>
    <scope>NUCLEOTIDE SEQUENCE [LARGE SCALE GENOMIC DNA]</scope>
    <source>
        <strain evidence="4">JCM 17459</strain>
    </source>
</reference>
<keyword evidence="4" id="KW-1185">Reference proteome</keyword>
<organism evidence="3 4">
    <name type="scientific">Georgenia daeguensis</name>
    <dbReference type="NCBI Taxonomy" id="908355"/>
    <lineage>
        <taxon>Bacteria</taxon>
        <taxon>Bacillati</taxon>
        <taxon>Actinomycetota</taxon>
        <taxon>Actinomycetes</taxon>
        <taxon>Micrococcales</taxon>
        <taxon>Bogoriellaceae</taxon>
        <taxon>Georgenia</taxon>
    </lineage>
</organism>
<dbReference type="Pfam" id="PF04075">
    <property type="entry name" value="F420H2_quin_red"/>
    <property type="match status" value="1"/>
</dbReference>
<evidence type="ECO:0000256" key="1">
    <source>
        <dbReference type="ARBA" id="ARBA00008710"/>
    </source>
</evidence>
<gene>
    <name evidence="3" type="ORF">GCM10022262_26490</name>
</gene>
<accession>A0ABP8EWB8</accession>
<protein>
    <submittedName>
        <fullName evidence="3">Nitroreductase family deazaflavin-dependent oxidoreductase</fullName>
    </submittedName>
</protein>
<dbReference type="EMBL" id="BAABBA010000013">
    <property type="protein sequence ID" value="GAA4288289.1"/>
    <property type="molecule type" value="Genomic_DNA"/>
</dbReference>
<name>A0ABP8EWB8_9MICO</name>
<evidence type="ECO:0000313" key="4">
    <source>
        <dbReference type="Proteomes" id="UP001499841"/>
    </source>
</evidence>
<sequence>MGIQKLGTEYEASPQEHVRRQVAEYEASQGKRANTMKGLPIVVVTMRGARSGKVRKVPLMRVEHDGTYVAVASQGGAPSHPQWYHNLLAHPEVRVQDGAEVVAARARVVTGEERVQWWERAVAAFPTYADYQRRTDREIPVFLLEPTGV</sequence>
<dbReference type="Proteomes" id="UP001499841">
    <property type="component" value="Unassembled WGS sequence"/>
</dbReference>
<evidence type="ECO:0000256" key="2">
    <source>
        <dbReference type="ARBA" id="ARBA00049106"/>
    </source>
</evidence>
<dbReference type="RefSeq" id="WP_345042017.1">
    <property type="nucleotide sequence ID" value="NZ_BAABBA010000013.1"/>
</dbReference>
<evidence type="ECO:0000313" key="3">
    <source>
        <dbReference type="EMBL" id="GAA4288289.1"/>
    </source>
</evidence>
<dbReference type="InterPro" id="IPR012349">
    <property type="entry name" value="Split_barrel_FMN-bd"/>
</dbReference>
<dbReference type="PANTHER" id="PTHR39428">
    <property type="entry name" value="F420H(2)-DEPENDENT QUINONE REDUCTASE RV1261C"/>
    <property type="match status" value="1"/>
</dbReference>
<dbReference type="Gene3D" id="2.30.110.10">
    <property type="entry name" value="Electron Transport, Fmn-binding Protein, Chain A"/>
    <property type="match status" value="1"/>
</dbReference>
<comment type="caution">
    <text evidence="3">The sequence shown here is derived from an EMBL/GenBank/DDBJ whole genome shotgun (WGS) entry which is preliminary data.</text>
</comment>
<comment type="catalytic activity">
    <reaction evidence="2">
        <text>oxidized coenzyme F420-(gamma-L-Glu)(n) + a quinol + H(+) = reduced coenzyme F420-(gamma-L-Glu)(n) + a quinone</text>
        <dbReference type="Rhea" id="RHEA:39663"/>
        <dbReference type="Rhea" id="RHEA-COMP:12939"/>
        <dbReference type="Rhea" id="RHEA-COMP:14378"/>
        <dbReference type="ChEBI" id="CHEBI:15378"/>
        <dbReference type="ChEBI" id="CHEBI:24646"/>
        <dbReference type="ChEBI" id="CHEBI:132124"/>
        <dbReference type="ChEBI" id="CHEBI:133980"/>
        <dbReference type="ChEBI" id="CHEBI:139511"/>
    </reaction>
</comment>